<evidence type="ECO:0000313" key="1">
    <source>
        <dbReference type="EMBL" id="MBC3938326.1"/>
    </source>
</evidence>
<accession>A0ABR7AD03</accession>
<keyword evidence="2" id="KW-1185">Reference proteome</keyword>
<dbReference type="Gene3D" id="3.90.1010.20">
    <property type="match status" value="1"/>
</dbReference>
<dbReference type="EMBL" id="JACOIH010000005">
    <property type="protein sequence ID" value="MBC3938326.1"/>
    <property type="molecule type" value="Genomic_DNA"/>
</dbReference>
<sequence>TVEKAVANAKPMGAKAGDKLGLGIETNMSKSTDAGDEDGLAQAYSMYTAATFGPDGRITSCILDGSQSNVNFDKTGKITTDLTVAPQTKNELKEAYGMKKASGIGLEWYQQAENYAQYALGKTPAELSGLAVNDHGSPTDAELAASVTIGIGDFNTILQKAAENAG</sequence>
<reference evidence="1 2" key="1">
    <citation type="submission" date="2020-08" db="EMBL/GenBank/DDBJ databases">
        <authorList>
            <person name="Liu C."/>
            <person name="Sun Q."/>
        </authorList>
    </citation>
    <scope>NUCLEOTIDE SEQUENCE [LARGE SCALE GENOMIC DNA]</scope>
    <source>
        <strain evidence="1 2">22A2-44</strain>
    </source>
</reference>
<name>A0ABR7AD03_9FIRM</name>
<feature type="non-terminal residue" evidence="1">
    <location>
        <position position="1"/>
    </location>
</feature>
<evidence type="ECO:0000313" key="2">
    <source>
        <dbReference type="Proteomes" id="UP000602181"/>
    </source>
</evidence>
<protein>
    <submittedName>
        <fullName evidence="1">Uncharacterized protein</fullName>
    </submittedName>
</protein>
<dbReference type="Proteomes" id="UP000602181">
    <property type="component" value="Unassembled WGS sequence"/>
</dbReference>
<organism evidence="1 2">
    <name type="scientific">Anaerotruncus massiliensis</name>
    <name type="common">ex Togo et al. 2019</name>
    <dbReference type="NCBI Taxonomy" id="1673720"/>
    <lineage>
        <taxon>Bacteria</taxon>
        <taxon>Bacillati</taxon>
        <taxon>Bacillota</taxon>
        <taxon>Clostridia</taxon>
        <taxon>Eubacteriales</taxon>
        <taxon>Oscillospiraceae</taxon>
        <taxon>Anaerotruncus</taxon>
    </lineage>
</organism>
<gene>
    <name evidence="1" type="ORF">H8R05_05350</name>
</gene>
<comment type="caution">
    <text evidence="1">The sequence shown here is derived from an EMBL/GenBank/DDBJ whole genome shotgun (WGS) entry which is preliminary data.</text>
</comment>
<proteinExistence type="predicted"/>